<protein>
    <submittedName>
        <fullName evidence="1">Uncharacterized protein</fullName>
    </submittedName>
</protein>
<gene>
    <name evidence="1" type="ORF">FB458_0286</name>
</gene>
<keyword evidence="2" id="KW-1185">Reference proteome</keyword>
<sequence>MQDSFRSAGDLDVEGLPQMWHGMDLLWQRVLELRDPPADLRLSARRFDLAQTAGHRVYIGADRHLQCAMDNHRALVGLLNAHGATPWAPWNLLRPSLEAAVLAAWVLESNDGLTRRTRGLQLELIDNSERSKYWRELELLPGGTGREVARQMAAAQARVVPIYRAEAEDLGVSYEKLCHSNVVIRDIIGQLGYMKSDKSFAALARATWRSLSGFQHGHGYALLTGSDMTVVAPTQGGQVSHLVINDERFVTCATVVAHVMTEAMQLWVRRSTQI</sequence>
<evidence type="ECO:0000313" key="1">
    <source>
        <dbReference type="EMBL" id="TQJ07230.1"/>
    </source>
</evidence>
<accession>A0A542DVU8</accession>
<organism evidence="1 2">
    <name type="scientific">Lapillicoccus jejuensis</name>
    <dbReference type="NCBI Taxonomy" id="402171"/>
    <lineage>
        <taxon>Bacteria</taxon>
        <taxon>Bacillati</taxon>
        <taxon>Actinomycetota</taxon>
        <taxon>Actinomycetes</taxon>
        <taxon>Micrococcales</taxon>
        <taxon>Intrasporangiaceae</taxon>
        <taxon>Lapillicoccus</taxon>
    </lineage>
</organism>
<name>A0A542DVU8_9MICO</name>
<reference evidence="1 2" key="1">
    <citation type="submission" date="2019-06" db="EMBL/GenBank/DDBJ databases">
        <title>Sequencing the genomes of 1000 actinobacteria strains.</title>
        <authorList>
            <person name="Klenk H.-P."/>
        </authorList>
    </citation>
    <scope>NUCLEOTIDE SEQUENCE [LARGE SCALE GENOMIC DNA]</scope>
    <source>
        <strain evidence="1 2">DSM 18607</strain>
    </source>
</reference>
<proteinExistence type="predicted"/>
<dbReference type="AlphaFoldDB" id="A0A542DVU8"/>
<evidence type="ECO:0000313" key="2">
    <source>
        <dbReference type="Proteomes" id="UP000317893"/>
    </source>
</evidence>
<comment type="caution">
    <text evidence="1">The sequence shown here is derived from an EMBL/GenBank/DDBJ whole genome shotgun (WGS) entry which is preliminary data.</text>
</comment>
<dbReference type="EMBL" id="VFMN01000001">
    <property type="protein sequence ID" value="TQJ07230.1"/>
    <property type="molecule type" value="Genomic_DNA"/>
</dbReference>
<dbReference type="Proteomes" id="UP000317893">
    <property type="component" value="Unassembled WGS sequence"/>
</dbReference>